<organism evidence="2 3">
    <name type="scientific">Heligmosomoides polygyrus</name>
    <name type="common">Parasitic roundworm</name>
    <dbReference type="NCBI Taxonomy" id="6339"/>
    <lineage>
        <taxon>Eukaryota</taxon>
        <taxon>Metazoa</taxon>
        <taxon>Ecdysozoa</taxon>
        <taxon>Nematoda</taxon>
        <taxon>Chromadorea</taxon>
        <taxon>Rhabditida</taxon>
        <taxon>Rhabditina</taxon>
        <taxon>Rhabditomorpha</taxon>
        <taxon>Strongyloidea</taxon>
        <taxon>Heligmosomidae</taxon>
        <taxon>Heligmosomoides</taxon>
    </lineage>
</organism>
<accession>A0A183G925</accession>
<evidence type="ECO:0000313" key="3">
    <source>
        <dbReference type="WBParaSite" id="HPBE_0001842001-mRNA-1"/>
    </source>
</evidence>
<dbReference type="OrthoDB" id="5823958at2759"/>
<reference evidence="1 2" key="1">
    <citation type="submission" date="2018-11" db="EMBL/GenBank/DDBJ databases">
        <authorList>
            <consortium name="Pathogen Informatics"/>
        </authorList>
    </citation>
    <scope>NUCLEOTIDE SEQUENCE [LARGE SCALE GENOMIC DNA]</scope>
</reference>
<sequence length="99" mass="11210">MIKSGNLHNESAGLKFLRSKIAESSEDVNCMSSLGDISLISHLTRLLINRDEELADDVSWILVNMFRRHEKLPFIDDARGKVLPTFCDLIRRKTAPQNG</sequence>
<dbReference type="WBParaSite" id="HPBE_0001842001-mRNA-1">
    <property type="protein sequence ID" value="HPBE_0001842001-mRNA-1"/>
    <property type="gene ID" value="HPBE_0001842001"/>
</dbReference>
<dbReference type="Proteomes" id="UP000050761">
    <property type="component" value="Unassembled WGS sequence"/>
</dbReference>
<reference evidence="3" key="2">
    <citation type="submission" date="2019-09" db="UniProtKB">
        <authorList>
            <consortium name="WormBaseParasite"/>
        </authorList>
    </citation>
    <scope>IDENTIFICATION</scope>
</reference>
<protein>
    <submittedName>
        <fullName evidence="3">RICTOR_N domain-containing protein</fullName>
    </submittedName>
</protein>
<accession>A0A3P8BPS0</accession>
<evidence type="ECO:0000313" key="1">
    <source>
        <dbReference type="EMBL" id="VDP11528.1"/>
    </source>
</evidence>
<name>A0A183G925_HELPZ</name>
<evidence type="ECO:0000313" key="2">
    <source>
        <dbReference type="Proteomes" id="UP000050761"/>
    </source>
</evidence>
<proteinExistence type="predicted"/>
<dbReference type="AlphaFoldDB" id="A0A183G925"/>
<gene>
    <name evidence="1" type="ORF">HPBE_LOCUS18419</name>
</gene>
<dbReference type="EMBL" id="UZAH01030675">
    <property type="protein sequence ID" value="VDP11528.1"/>
    <property type="molecule type" value="Genomic_DNA"/>
</dbReference>
<keyword evidence="2" id="KW-1185">Reference proteome</keyword>